<dbReference type="PROSITE" id="PS51677">
    <property type="entry name" value="NODB"/>
    <property type="match status" value="1"/>
</dbReference>
<dbReference type="GO" id="GO:0016810">
    <property type="term" value="F:hydrolase activity, acting on carbon-nitrogen (but not peptide) bonds"/>
    <property type="evidence" value="ECO:0007669"/>
    <property type="project" value="InterPro"/>
</dbReference>
<dbReference type="InterPro" id="IPR002509">
    <property type="entry name" value="NODB_dom"/>
</dbReference>
<dbReference type="Pfam" id="PF01522">
    <property type="entry name" value="Polysacc_deac_1"/>
    <property type="match status" value="1"/>
</dbReference>
<reference evidence="3 4" key="1">
    <citation type="journal article" date="2011" name="J. Bacteriol.">
        <title>Genome sequence of Taylorella equigenitalis MCE9, the causative agent of contagious equine metritis.</title>
        <authorList>
            <person name="Hebert L."/>
            <person name="Moumen B."/>
            <person name="Duquesne F."/>
            <person name="Breuil M.F."/>
            <person name="Laugier C."/>
            <person name="Batto J.M."/>
            <person name="Renault P."/>
            <person name="Petry S."/>
        </authorList>
    </citation>
    <scope>NUCLEOTIDE SEQUENCE [LARGE SCALE GENOMIC DNA]</scope>
    <source>
        <strain evidence="3 4">MCE9</strain>
    </source>
</reference>
<dbReference type="Gene3D" id="3.20.20.370">
    <property type="entry name" value="Glycoside hydrolase/deacetylase"/>
    <property type="match status" value="1"/>
</dbReference>
<protein>
    <submittedName>
        <fullName evidence="3">Polysaccharide deacetylase</fullName>
    </submittedName>
</protein>
<proteinExistence type="predicted"/>
<name>A0A654KFQ0_TAYEM</name>
<dbReference type="Proteomes" id="UP000007472">
    <property type="component" value="Chromosome"/>
</dbReference>
<keyword evidence="1" id="KW-0732">Signal</keyword>
<evidence type="ECO:0000256" key="1">
    <source>
        <dbReference type="ARBA" id="ARBA00022729"/>
    </source>
</evidence>
<dbReference type="PANTHER" id="PTHR34216">
    <property type="match status" value="1"/>
</dbReference>
<sequence>MRKAKVIPVLRYTHVTPNGGEENCPPRIFAKQMCYLKKRGFNTISSKEFANFIKGATLPRKSIMITFDHGFLDNYVYAYPILEKFKTKANFFVYTGLIRDGNIRTHYRSDEILPYCPPNAKCKAIINSGHPENVMMNWNELTFLRESGLISIESNGHSATRWDQQLNTDGRLSMLEKELELSNSVLKNNLGINCEHLAWPNGYFEPSYLEVAKKKGFKYFYTENAEGVNTTDISCDTIYRITPNYRTFTGFVVHIWLVRHPRLLKLLKKIGLYNFFFPPDVHFEPQETIDIID</sequence>
<dbReference type="InterPro" id="IPR051398">
    <property type="entry name" value="Polysacch_Deacetylase"/>
</dbReference>
<evidence type="ECO:0000259" key="2">
    <source>
        <dbReference type="PROSITE" id="PS51677"/>
    </source>
</evidence>
<evidence type="ECO:0000313" key="3">
    <source>
        <dbReference type="EMBL" id="ADU91241.1"/>
    </source>
</evidence>
<accession>A0A654KFQ0</accession>
<dbReference type="SUPFAM" id="SSF88713">
    <property type="entry name" value="Glycoside hydrolase/deacetylase"/>
    <property type="match status" value="1"/>
</dbReference>
<dbReference type="CDD" id="cd10969">
    <property type="entry name" value="CE4_Ecf1_like_5s"/>
    <property type="match status" value="1"/>
</dbReference>
<dbReference type="AlphaFoldDB" id="A0A654KFQ0"/>
<evidence type="ECO:0000313" key="4">
    <source>
        <dbReference type="Proteomes" id="UP000007472"/>
    </source>
</evidence>
<organism evidence="3 4">
    <name type="scientific">Taylorella equigenitalis (strain MCE9)</name>
    <dbReference type="NCBI Taxonomy" id="937774"/>
    <lineage>
        <taxon>Bacteria</taxon>
        <taxon>Pseudomonadati</taxon>
        <taxon>Pseudomonadota</taxon>
        <taxon>Betaproteobacteria</taxon>
        <taxon>Burkholderiales</taxon>
        <taxon>Alcaligenaceae</taxon>
        <taxon>Taylorella</taxon>
    </lineage>
</organism>
<feature type="domain" description="NodB homology" evidence="2">
    <location>
        <begin position="61"/>
        <end position="293"/>
    </location>
</feature>
<dbReference type="PANTHER" id="PTHR34216:SF13">
    <property type="entry name" value="XYLANASE_CHITIN DEACETYLASE"/>
    <property type="match status" value="1"/>
</dbReference>
<dbReference type="KEGG" id="teq:TEQUI_0294"/>
<dbReference type="GO" id="GO:0005975">
    <property type="term" value="P:carbohydrate metabolic process"/>
    <property type="evidence" value="ECO:0007669"/>
    <property type="project" value="InterPro"/>
</dbReference>
<gene>
    <name evidence="3" type="ordered locus">TEQUI_0294</name>
</gene>
<dbReference type="EMBL" id="CP002456">
    <property type="protein sequence ID" value="ADU91241.1"/>
    <property type="molecule type" value="Genomic_DNA"/>
</dbReference>
<dbReference type="InterPro" id="IPR011330">
    <property type="entry name" value="Glyco_hydro/deAcase_b/a-brl"/>
</dbReference>